<gene>
    <name evidence="1" type="ORF">XA68_18375</name>
</gene>
<protein>
    <submittedName>
        <fullName evidence="1">Uncharacterized protein</fullName>
    </submittedName>
</protein>
<dbReference type="EMBL" id="LAZP02000933">
    <property type="protein sequence ID" value="PFH55410.1"/>
    <property type="molecule type" value="Genomic_DNA"/>
</dbReference>
<reference evidence="1 2" key="2">
    <citation type="journal article" date="2017" name="Sci. Rep.">
        <title>Ant-infecting Ophiocordyceps genomes reveal a high diversity of potential behavioral manipulation genes and a possible major role for enterotoxins.</title>
        <authorList>
            <person name="de Bekker C."/>
            <person name="Ohm R.A."/>
            <person name="Evans H.C."/>
            <person name="Brachmann A."/>
            <person name="Hughes D.P."/>
        </authorList>
    </citation>
    <scope>NUCLEOTIDE SEQUENCE [LARGE SCALE GENOMIC DNA]</scope>
    <source>
        <strain evidence="1 2">SC16a</strain>
    </source>
</reference>
<comment type="caution">
    <text evidence="1">The sequence shown here is derived from an EMBL/GenBank/DDBJ whole genome shotgun (WGS) entry which is preliminary data.</text>
</comment>
<reference evidence="1 2" key="1">
    <citation type="journal article" date="2015" name="BMC Genomics">
        <title>Gene expression during zombie ant biting behavior reflects the complexity underlying fungal parasitic behavioral manipulation.</title>
        <authorList>
            <person name="de Bekker C."/>
            <person name="Ohm R.A."/>
            <person name="Loreto R.G."/>
            <person name="Sebastian A."/>
            <person name="Albert I."/>
            <person name="Merrow M."/>
            <person name="Brachmann A."/>
            <person name="Hughes D.P."/>
        </authorList>
    </citation>
    <scope>NUCLEOTIDE SEQUENCE [LARGE SCALE GENOMIC DNA]</scope>
    <source>
        <strain evidence="1 2">SC16a</strain>
    </source>
</reference>
<evidence type="ECO:0000313" key="2">
    <source>
        <dbReference type="Proteomes" id="UP000037136"/>
    </source>
</evidence>
<organism evidence="1 2">
    <name type="scientific">Ophiocordyceps unilateralis</name>
    <name type="common">Zombie-ant fungus</name>
    <name type="synonym">Torrubia unilateralis</name>
    <dbReference type="NCBI Taxonomy" id="268505"/>
    <lineage>
        <taxon>Eukaryota</taxon>
        <taxon>Fungi</taxon>
        <taxon>Dikarya</taxon>
        <taxon>Ascomycota</taxon>
        <taxon>Pezizomycotina</taxon>
        <taxon>Sordariomycetes</taxon>
        <taxon>Hypocreomycetidae</taxon>
        <taxon>Hypocreales</taxon>
        <taxon>Ophiocordycipitaceae</taxon>
        <taxon>Ophiocordyceps</taxon>
    </lineage>
</organism>
<proteinExistence type="predicted"/>
<keyword evidence="2" id="KW-1185">Reference proteome</keyword>
<sequence length="124" mass="13056">MVFAIGSSGMVLFSPCPRAPFGPSAVRTEADIRPSPSWRIPSATLLGYHIARASGFFFFDVGRQGDSAPRRKGLGGLSSVGLTRFAVTALSTRLASVSLEVADVVELVPTLVCLDRNVAVSGIF</sequence>
<name>A0A2A9P3D2_OPHUN</name>
<evidence type="ECO:0000313" key="1">
    <source>
        <dbReference type="EMBL" id="PFH55410.1"/>
    </source>
</evidence>
<accession>A0A2A9P3D2</accession>
<dbReference type="AlphaFoldDB" id="A0A2A9P3D2"/>
<dbReference type="Proteomes" id="UP000037136">
    <property type="component" value="Unassembled WGS sequence"/>
</dbReference>